<protein>
    <submittedName>
        <fullName evidence="1">Uncharacterized protein</fullName>
    </submittedName>
</protein>
<reference evidence="1" key="1">
    <citation type="journal article" date="2019" name="Sci. Rep.">
        <title>Draft genome of Tanacetum cinerariifolium, the natural source of mosquito coil.</title>
        <authorList>
            <person name="Yamashiro T."/>
            <person name="Shiraishi A."/>
            <person name="Satake H."/>
            <person name="Nakayama K."/>
        </authorList>
    </citation>
    <scope>NUCLEOTIDE SEQUENCE</scope>
</reference>
<dbReference type="EMBL" id="BKCJ010000073">
    <property type="protein sequence ID" value="GEU29487.1"/>
    <property type="molecule type" value="Genomic_DNA"/>
</dbReference>
<proteinExistence type="predicted"/>
<dbReference type="AlphaFoldDB" id="A0A699GJ56"/>
<evidence type="ECO:0000313" key="1">
    <source>
        <dbReference type="EMBL" id="GEU29487.1"/>
    </source>
</evidence>
<organism evidence="1">
    <name type="scientific">Tanacetum cinerariifolium</name>
    <name type="common">Dalmatian daisy</name>
    <name type="synonym">Chrysanthemum cinerariifolium</name>
    <dbReference type="NCBI Taxonomy" id="118510"/>
    <lineage>
        <taxon>Eukaryota</taxon>
        <taxon>Viridiplantae</taxon>
        <taxon>Streptophyta</taxon>
        <taxon>Embryophyta</taxon>
        <taxon>Tracheophyta</taxon>
        <taxon>Spermatophyta</taxon>
        <taxon>Magnoliopsida</taxon>
        <taxon>eudicotyledons</taxon>
        <taxon>Gunneridae</taxon>
        <taxon>Pentapetalae</taxon>
        <taxon>asterids</taxon>
        <taxon>campanulids</taxon>
        <taxon>Asterales</taxon>
        <taxon>Asteraceae</taxon>
        <taxon>Asteroideae</taxon>
        <taxon>Anthemideae</taxon>
        <taxon>Anthemidinae</taxon>
        <taxon>Tanacetum</taxon>
    </lineage>
</organism>
<comment type="caution">
    <text evidence="1">The sequence shown here is derived from an EMBL/GenBank/DDBJ whole genome shotgun (WGS) entry which is preliminary data.</text>
</comment>
<gene>
    <name evidence="1" type="ORF">Tci_001465</name>
</gene>
<accession>A0A699GJ56</accession>
<sequence>MFYRRPGEVRGKMPWFDKQTSIKSTIVDMGLLDWEMALKWGRYSGTTFIYLLALCTDCDYARCGPNSEHRNRFKPITDT</sequence>
<name>A0A699GJ56_TANCI</name>